<evidence type="ECO:0000313" key="3">
    <source>
        <dbReference type="Proteomes" id="UP000607653"/>
    </source>
</evidence>
<keyword evidence="1" id="KW-1133">Transmembrane helix</keyword>
<dbReference type="PANTHER" id="PTHR36887">
    <property type="entry name" value="OS01G0532300 PROTEIN"/>
    <property type="match status" value="1"/>
</dbReference>
<dbReference type="PANTHER" id="PTHR36887:SF1">
    <property type="entry name" value="OS01G0532300 PROTEIN"/>
    <property type="match status" value="1"/>
</dbReference>
<dbReference type="Pfam" id="PF05553">
    <property type="entry name" value="DUF761"/>
    <property type="match status" value="1"/>
</dbReference>
<dbReference type="InterPro" id="IPR008480">
    <property type="entry name" value="DUF761_pln"/>
</dbReference>
<evidence type="ECO:0000256" key="1">
    <source>
        <dbReference type="SAM" id="Phobius"/>
    </source>
</evidence>
<gene>
    <name evidence="2" type="ORF">HUJ06_021881</name>
</gene>
<proteinExistence type="predicted"/>
<keyword evidence="1" id="KW-0812">Transmembrane</keyword>
<sequence>MDKFQKSQIAKVSFIAILLLITPLLSTSMRPPYLYFLMNLLIIALGAEAGLLSSSSTPQQDKKPDHYAVVAPKPSAVFASVVAAEASPEKMTSINTNSKVAIGGKEVTDCTERKSYKAIEKSASEKIVTVVTVQKVKKCPSMPSLFFIGGGEAEAEEMTEDDEEEDEVGGLSGQELYTKAETFISNFYKQLKIQREESWKKIHGFYQKAF</sequence>
<keyword evidence="3" id="KW-1185">Reference proteome</keyword>
<feature type="transmembrane region" description="Helical" evidence="1">
    <location>
        <begin position="9"/>
        <end position="27"/>
    </location>
</feature>
<dbReference type="AlphaFoldDB" id="A0A822XSG7"/>
<keyword evidence="1" id="KW-0472">Membrane</keyword>
<name>A0A822XSG7_NELNU</name>
<accession>A0A822XSG7</accession>
<reference evidence="2 3" key="1">
    <citation type="journal article" date="2020" name="Mol. Biol. Evol.">
        <title>Distinct Expression and Methylation Patterns for Genes with Different Fates following a Single Whole-Genome Duplication in Flowering Plants.</title>
        <authorList>
            <person name="Shi T."/>
            <person name="Rahmani R.S."/>
            <person name="Gugger P.F."/>
            <person name="Wang M."/>
            <person name="Li H."/>
            <person name="Zhang Y."/>
            <person name="Li Z."/>
            <person name="Wang Q."/>
            <person name="Van de Peer Y."/>
            <person name="Marchal K."/>
            <person name="Chen J."/>
        </authorList>
    </citation>
    <scope>NUCLEOTIDE SEQUENCE [LARGE SCALE GENOMIC DNA]</scope>
    <source>
        <tissue evidence="2">Leaf</tissue>
    </source>
</reference>
<evidence type="ECO:0000313" key="2">
    <source>
        <dbReference type="EMBL" id="DAD20418.1"/>
    </source>
</evidence>
<dbReference type="EMBL" id="DUZY01000001">
    <property type="protein sequence ID" value="DAD20418.1"/>
    <property type="molecule type" value="Genomic_DNA"/>
</dbReference>
<evidence type="ECO:0008006" key="4">
    <source>
        <dbReference type="Google" id="ProtNLM"/>
    </source>
</evidence>
<dbReference type="Proteomes" id="UP000607653">
    <property type="component" value="Unassembled WGS sequence"/>
</dbReference>
<organism evidence="2 3">
    <name type="scientific">Nelumbo nucifera</name>
    <name type="common">Sacred lotus</name>
    <dbReference type="NCBI Taxonomy" id="4432"/>
    <lineage>
        <taxon>Eukaryota</taxon>
        <taxon>Viridiplantae</taxon>
        <taxon>Streptophyta</taxon>
        <taxon>Embryophyta</taxon>
        <taxon>Tracheophyta</taxon>
        <taxon>Spermatophyta</taxon>
        <taxon>Magnoliopsida</taxon>
        <taxon>Proteales</taxon>
        <taxon>Nelumbonaceae</taxon>
        <taxon>Nelumbo</taxon>
    </lineage>
</organism>
<protein>
    <recommendedName>
        <fullName evidence="4">DUF4408 domain-containing protein</fullName>
    </recommendedName>
</protein>
<comment type="caution">
    <text evidence="2">The sequence shown here is derived from an EMBL/GenBank/DDBJ whole genome shotgun (WGS) entry which is preliminary data.</text>
</comment>